<dbReference type="Proteomes" id="UP000383932">
    <property type="component" value="Unassembled WGS sequence"/>
</dbReference>
<accession>A0A5N5QXN9</accession>
<organism evidence="1 2">
    <name type="scientific">Ceratobasidium theobromae</name>
    <dbReference type="NCBI Taxonomy" id="1582974"/>
    <lineage>
        <taxon>Eukaryota</taxon>
        <taxon>Fungi</taxon>
        <taxon>Dikarya</taxon>
        <taxon>Basidiomycota</taxon>
        <taxon>Agaricomycotina</taxon>
        <taxon>Agaricomycetes</taxon>
        <taxon>Cantharellales</taxon>
        <taxon>Ceratobasidiaceae</taxon>
        <taxon>Ceratobasidium</taxon>
    </lineage>
</organism>
<sequence>MPSVNISTSTVSFPSSVYAEHPSSPVTTVYPSLPNIPTESRTSRSSLRVSALEVHDLVWLAESSGNVAGRLNRLYESNAVYKNTFVTASSLAIISDIHSLTRRLRHVQVPRPSGVIGKVLGYESDVRMWEAWKIWSEIGTVCETESFDGHRKSIVEHTVHLLFLGGLVHRSVRVHTILSFNEQGRITHHQDICDVRELLYLIPGGHAVQSVTTRFTAMGLAGLARVGAVVWGSTQVGAHGGGDNVGKRRVNAPGKGVGVYEYSHAPDTDCLE</sequence>
<dbReference type="OrthoDB" id="9995831at2759"/>
<gene>
    <name evidence="1" type="ORF">CTheo_328</name>
</gene>
<evidence type="ECO:0000313" key="2">
    <source>
        <dbReference type="Proteomes" id="UP000383932"/>
    </source>
</evidence>
<dbReference type="AlphaFoldDB" id="A0A5N5QXN9"/>
<reference evidence="1 2" key="1">
    <citation type="journal article" date="2019" name="Fungal Biol. Biotechnol.">
        <title>Draft genome sequence of fastidious pathogen Ceratobasidium theobromae, which causes vascular-streak dieback in Theobroma cacao.</title>
        <authorList>
            <person name="Ali S.S."/>
            <person name="Asman A."/>
            <person name="Shao J."/>
            <person name="Firmansyah A.P."/>
            <person name="Susilo A.W."/>
            <person name="Rosmana A."/>
            <person name="McMahon P."/>
            <person name="Junaid M."/>
            <person name="Guest D."/>
            <person name="Kheng T.Y."/>
            <person name="Meinhardt L.W."/>
            <person name="Bailey B.A."/>
        </authorList>
    </citation>
    <scope>NUCLEOTIDE SEQUENCE [LARGE SCALE GENOMIC DNA]</scope>
    <source>
        <strain evidence="1 2">CT2</strain>
    </source>
</reference>
<name>A0A5N5QXN9_9AGAM</name>
<evidence type="ECO:0000313" key="1">
    <source>
        <dbReference type="EMBL" id="KAB5596343.1"/>
    </source>
</evidence>
<dbReference type="EMBL" id="SSOP01000002">
    <property type="protein sequence ID" value="KAB5596343.1"/>
    <property type="molecule type" value="Genomic_DNA"/>
</dbReference>
<protein>
    <submittedName>
        <fullName evidence="1">Uncharacterized protein</fullName>
    </submittedName>
</protein>
<keyword evidence="2" id="KW-1185">Reference proteome</keyword>
<comment type="caution">
    <text evidence="1">The sequence shown here is derived from an EMBL/GenBank/DDBJ whole genome shotgun (WGS) entry which is preliminary data.</text>
</comment>
<proteinExistence type="predicted"/>